<proteinExistence type="predicted"/>
<reference evidence="1" key="1">
    <citation type="journal article" date="2015" name="Nature">
        <title>Complex archaea that bridge the gap between prokaryotes and eukaryotes.</title>
        <authorList>
            <person name="Spang A."/>
            <person name="Saw J.H."/>
            <person name="Jorgensen S.L."/>
            <person name="Zaremba-Niedzwiedzka K."/>
            <person name="Martijn J."/>
            <person name="Lind A.E."/>
            <person name="van Eijk R."/>
            <person name="Schleper C."/>
            <person name="Guy L."/>
            <person name="Ettema T.J."/>
        </authorList>
    </citation>
    <scope>NUCLEOTIDE SEQUENCE</scope>
</reference>
<organism evidence="1">
    <name type="scientific">marine sediment metagenome</name>
    <dbReference type="NCBI Taxonomy" id="412755"/>
    <lineage>
        <taxon>unclassified sequences</taxon>
        <taxon>metagenomes</taxon>
        <taxon>ecological metagenomes</taxon>
    </lineage>
</organism>
<dbReference type="EMBL" id="LAZR01010325">
    <property type="protein sequence ID" value="KKM67574.1"/>
    <property type="molecule type" value="Genomic_DNA"/>
</dbReference>
<name>A0A0F9JCN9_9ZZZZ</name>
<sequence>MRPHTDALFRATLPFRENKAQAQIRIMVSEGGAQDPLEDNIRIRKTVKSRVVDNLISAPKNDSE</sequence>
<accession>A0A0F9JCN9</accession>
<protein>
    <submittedName>
        <fullName evidence="1">Uncharacterized protein</fullName>
    </submittedName>
</protein>
<evidence type="ECO:0000313" key="1">
    <source>
        <dbReference type="EMBL" id="KKM67574.1"/>
    </source>
</evidence>
<dbReference type="AlphaFoldDB" id="A0A0F9JCN9"/>
<gene>
    <name evidence="1" type="ORF">LCGC14_1469750</name>
</gene>
<comment type="caution">
    <text evidence="1">The sequence shown here is derived from an EMBL/GenBank/DDBJ whole genome shotgun (WGS) entry which is preliminary data.</text>
</comment>